<dbReference type="SUPFAM" id="SSF55781">
    <property type="entry name" value="GAF domain-like"/>
    <property type="match status" value="1"/>
</dbReference>
<reference evidence="3" key="1">
    <citation type="submission" date="2023-02" db="EMBL/GenBank/DDBJ databases">
        <title>The sequence of Aeromonas allosaccharophila K520.</title>
        <authorList>
            <person name="Luo X."/>
        </authorList>
    </citation>
    <scope>NUCLEOTIDE SEQUENCE</scope>
    <source>
        <strain evidence="3">K520</strain>
    </source>
</reference>
<dbReference type="InterPro" id="IPR003660">
    <property type="entry name" value="HAMP_dom"/>
</dbReference>
<dbReference type="Gene3D" id="6.10.340.10">
    <property type="match status" value="1"/>
</dbReference>
<feature type="domain" description="HAMP" evidence="2">
    <location>
        <begin position="289"/>
        <end position="341"/>
    </location>
</feature>
<dbReference type="GO" id="GO:0007165">
    <property type="term" value="P:signal transduction"/>
    <property type="evidence" value="ECO:0007669"/>
    <property type="project" value="InterPro"/>
</dbReference>
<name>A0AAX3NYH9_9GAMM</name>
<dbReference type="RefSeq" id="WP_275058035.1">
    <property type="nucleotide sequence ID" value="NZ_CP118988.1"/>
</dbReference>
<dbReference type="InterPro" id="IPR029016">
    <property type="entry name" value="GAF-like_dom_sf"/>
</dbReference>
<sequence>MKISRRITLSILSVLLLLLTFGYLGLHLLVEERFAELELGTIERNQNRVVQAMAVEVGNLLRLTRDWAEWDDTYHFMVNRDPRYLASNINARTFETLGVDYIAIYDSARRPLFAEHYEQGKTQPVTPEQLVRLERLQARQSAGREFSGLWLNGKERMLLAGAPILTSEGEGPSRGILLMARQMDEPLLAQLRQRLSLTLDLPDEQALARELSEDQLRNLMLGARVLKTSRQEITAFAAFAALEGQMLPFSVTQGHVWREEGRTIANRLILWGGAIVLLFSALVLFILNQGITTRLERLAANLRLINHEGTVRRVLVEGKDELAQVALDCNQMLDTLDKLREEQLMAQQRLRGQLDALLALASSDALTREDARRAAGVVTRAICEGTGAVRASLWFCTEGEAQLYCQDLYLASKQEHQQGFSMPMAMLQGRYEQSRQGDEPCLVLSDPYDLSRFSAMLMQLGLPPFAGRVLMAPLHHKGELLGFIIAEHERPQQAWQADELTFVLCVCDFSTQTLLTLSKLIRLNEH</sequence>
<dbReference type="GO" id="GO:0016020">
    <property type="term" value="C:membrane"/>
    <property type="evidence" value="ECO:0007669"/>
    <property type="project" value="InterPro"/>
</dbReference>
<dbReference type="InterPro" id="IPR007892">
    <property type="entry name" value="CHASE4"/>
</dbReference>
<evidence type="ECO:0000313" key="4">
    <source>
        <dbReference type="Proteomes" id="UP001213721"/>
    </source>
</evidence>
<keyword evidence="1" id="KW-1133">Transmembrane helix</keyword>
<proteinExistence type="predicted"/>
<evidence type="ECO:0000313" key="3">
    <source>
        <dbReference type="EMBL" id="WED78417.1"/>
    </source>
</evidence>
<evidence type="ECO:0000256" key="1">
    <source>
        <dbReference type="SAM" id="Phobius"/>
    </source>
</evidence>
<keyword evidence="1" id="KW-0812">Transmembrane</keyword>
<dbReference type="InterPro" id="IPR003018">
    <property type="entry name" value="GAF"/>
</dbReference>
<keyword evidence="1" id="KW-0472">Membrane</keyword>
<organism evidence="3 4">
    <name type="scientific">Aeromonas allosaccharophila</name>
    <dbReference type="NCBI Taxonomy" id="656"/>
    <lineage>
        <taxon>Bacteria</taxon>
        <taxon>Pseudomonadati</taxon>
        <taxon>Pseudomonadota</taxon>
        <taxon>Gammaproteobacteria</taxon>
        <taxon>Aeromonadales</taxon>
        <taxon>Aeromonadaceae</taxon>
        <taxon>Aeromonas</taxon>
    </lineage>
</organism>
<dbReference type="Proteomes" id="UP001213721">
    <property type="component" value="Chromosome"/>
</dbReference>
<dbReference type="EMBL" id="CP118988">
    <property type="protein sequence ID" value="WED78417.1"/>
    <property type="molecule type" value="Genomic_DNA"/>
</dbReference>
<dbReference type="Pfam" id="PF05228">
    <property type="entry name" value="CHASE4"/>
    <property type="match status" value="1"/>
</dbReference>
<dbReference type="PROSITE" id="PS50885">
    <property type="entry name" value="HAMP"/>
    <property type="match status" value="1"/>
</dbReference>
<protein>
    <submittedName>
        <fullName evidence="3">CHASE4 domain-containing protein</fullName>
    </submittedName>
</protein>
<dbReference type="AlphaFoldDB" id="A0AAX3NYH9"/>
<feature type="transmembrane region" description="Helical" evidence="1">
    <location>
        <begin position="268"/>
        <end position="287"/>
    </location>
</feature>
<accession>A0AAX3NYH9</accession>
<gene>
    <name evidence="3" type="ORF">PYU98_09435</name>
</gene>
<evidence type="ECO:0000259" key="2">
    <source>
        <dbReference type="PROSITE" id="PS50885"/>
    </source>
</evidence>
<dbReference type="Pfam" id="PF01590">
    <property type="entry name" value="GAF"/>
    <property type="match status" value="1"/>
</dbReference>
<dbReference type="Gene3D" id="3.30.450.40">
    <property type="match status" value="1"/>
</dbReference>